<protein>
    <submittedName>
        <fullName evidence="6">FMN reductase</fullName>
        <ecNumber evidence="6">1.5.1.38</ecNumber>
    </submittedName>
</protein>
<dbReference type="AlphaFoldDB" id="A0A7X0H8H5"/>
<dbReference type="InterPro" id="IPR005025">
    <property type="entry name" value="FMN_Rdtase-like_dom"/>
</dbReference>
<feature type="domain" description="NADPH-dependent FMN reductase-like" evidence="5">
    <location>
        <begin position="1"/>
        <end position="141"/>
    </location>
</feature>
<comment type="caution">
    <text evidence="6">The sequence shown here is derived from an EMBL/GenBank/DDBJ whole genome shotgun (WGS) entry which is preliminary data.</text>
</comment>
<keyword evidence="2" id="KW-0285">Flavoprotein</keyword>
<name>A0A7X0H8H5_9BACT</name>
<evidence type="ECO:0000313" key="6">
    <source>
        <dbReference type="EMBL" id="MBB6431224.1"/>
    </source>
</evidence>
<keyword evidence="4 6" id="KW-0560">Oxidoreductase</keyword>
<reference evidence="6 7" key="1">
    <citation type="submission" date="2020-08" db="EMBL/GenBank/DDBJ databases">
        <title>Genomic Encyclopedia of Type Strains, Phase IV (KMG-IV): sequencing the most valuable type-strain genomes for metagenomic binning, comparative biology and taxonomic classification.</title>
        <authorList>
            <person name="Goeker M."/>
        </authorList>
    </citation>
    <scope>NUCLEOTIDE SEQUENCE [LARGE SCALE GENOMIC DNA]</scope>
    <source>
        <strain evidence="6 7">DSM 103725</strain>
    </source>
</reference>
<evidence type="ECO:0000259" key="5">
    <source>
        <dbReference type="Pfam" id="PF03358"/>
    </source>
</evidence>
<accession>A0A7X0H8H5</accession>
<dbReference type="SUPFAM" id="SSF52218">
    <property type="entry name" value="Flavoproteins"/>
    <property type="match status" value="1"/>
</dbReference>
<evidence type="ECO:0000256" key="4">
    <source>
        <dbReference type="ARBA" id="ARBA00023002"/>
    </source>
</evidence>
<dbReference type="PANTHER" id="PTHR43408">
    <property type="entry name" value="FMN REDUCTASE (NADPH)"/>
    <property type="match status" value="1"/>
</dbReference>
<keyword evidence="3" id="KW-0288">FMN</keyword>
<dbReference type="EC" id="1.5.1.38" evidence="6"/>
<dbReference type="EMBL" id="JACHGY010000001">
    <property type="protein sequence ID" value="MBB6431224.1"/>
    <property type="molecule type" value="Genomic_DNA"/>
</dbReference>
<dbReference type="GO" id="GO:0052873">
    <property type="term" value="F:FMN reductase (NADPH) activity"/>
    <property type="evidence" value="ECO:0007669"/>
    <property type="project" value="UniProtKB-EC"/>
</dbReference>
<evidence type="ECO:0000256" key="1">
    <source>
        <dbReference type="ARBA" id="ARBA00005990"/>
    </source>
</evidence>
<keyword evidence="7" id="KW-1185">Reference proteome</keyword>
<comment type="similarity">
    <text evidence="1">Belongs to the SsuE family.</text>
</comment>
<evidence type="ECO:0000256" key="2">
    <source>
        <dbReference type="ARBA" id="ARBA00022630"/>
    </source>
</evidence>
<dbReference type="Pfam" id="PF03358">
    <property type="entry name" value="FMN_red"/>
    <property type="match status" value="1"/>
</dbReference>
<dbReference type="Gene3D" id="3.40.50.360">
    <property type="match status" value="1"/>
</dbReference>
<sequence>MRIAVICCSLNPESRSAAMAEYLREPLSRAEIEVDWIDLRDHPLPMCDGSTVYGQPEVQAMGERVRAADGVILALPIYNYDANAAAKNLIELTGKPAWLNKTVSFICSAGGRGSFMSIMPMANSLMLDFRCVIVPRFVYADDSDFDDGELSSLIQERIAELAEETVRMTSALSQANAST</sequence>
<gene>
    <name evidence="6" type="ORF">HNQ40_003030</name>
</gene>
<dbReference type="Proteomes" id="UP000541810">
    <property type="component" value="Unassembled WGS sequence"/>
</dbReference>
<dbReference type="InterPro" id="IPR051814">
    <property type="entry name" value="NAD(P)H-dep_FMN_reductase"/>
</dbReference>
<dbReference type="RefSeq" id="WP_184678708.1">
    <property type="nucleotide sequence ID" value="NZ_JACHGY010000001.1"/>
</dbReference>
<dbReference type="InterPro" id="IPR029039">
    <property type="entry name" value="Flavoprotein-like_sf"/>
</dbReference>
<organism evidence="6 7">
    <name type="scientific">Algisphaera agarilytica</name>
    <dbReference type="NCBI Taxonomy" id="1385975"/>
    <lineage>
        <taxon>Bacteria</taxon>
        <taxon>Pseudomonadati</taxon>
        <taxon>Planctomycetota</taxon>
        <taxon>Phycisphaerae</taxon>
        <taxon>Phycisphaerales</taxon>
        <taxon>Phycisphaeraceae</taxon>
        <taxon>Algisphaera</taxon>
    </lineage>
</organism>
<evidence type="ECO:0000313" key="7">
    <source>
        <dbReference type="Proteomes" id="UP000541810"/>
    </source>
</evidence>
<proteinExistence type="inferred from homology"/>
<evidence type="ECO:0000256" key="3">
    <source>
        <dbReference type="ARBA" id="ARBA00022643"/>
    </source>
</evidence>
<dbReference type="PANTHER" id="PTHR43408:SF2">
    <property type="entry name" value="FMN REDUCTASE (NADPH)"/>
    <property type="match status" value="1"/>
</dbReference>